<dbReference type="eggNOG" id="KOG2261">
    <property type="taxonomic scope" value="Eukaryota"/>
</dbReference>
<dbReference type="GO" id="GO:0005634">
    <property type="term" value="C:nucleus"/>
    <property type="evidence" value="ECO:0007669"/>
    <property type="project" value="UniProtKB-SubCell"/>
</dbReference>
<evidence type="ECO:0000256" key="2">
    <source>
        <dbReference type="ARBA" id="ARBA00008035"/>
    </source>
</evidence>
<protein>
    <recommendedName>
        <fullName evidence="6">Enhancer of polycomb-like protein</fullName>
    </recommendedName>
</protein>
<feature type="domain" description="Enhancer of polycomb-like N-terminal" evidence="7">
    <location>
        <begin position="130"/>
        <end position="237"/>
    </location>
</feature>
<evidence type="ECO:0000256" key="4">
    <source>
        <dbReference type="ARBA" id="ARBA00023163"/>
    </source>
</evidence>
<evidence type="ECO:0000259" key="7">
    <source>
        <dbReference type="Pfam" id="PF10513"/>
    </source>
</evidence>
<evidence type="ECO:0000256" key="6">
    <source>
        <dbReference type="RuleBase" id="RU361124"/>
    </source>
</evidence>
<name>A0A0D3AHS9_BRAOL</name>
<evidence type="ECO:0000256" key="1">
    <source>
        <dbReference type="ARBA" id="ARBA00004123"/>
    </source>
</evidence>
<keyword evidence="5 6" id="KW-0539">Nucleus</keyword>
<dbReference type="InterPro" id="IPR019542">
    <property type="entry name" value="Enhancer_polycomb-like_N"/>
</dbReference>
<dbReference type="AlphaFoldDB" id="A0A0D3AHS9"/>
<reference evidence="8 9" key="1">
    <citation type="journal article" date="2014" name="Genome Biol.">
        <title>Transcriptome and methylome profiling reveals relics of genome dominance in the mesopolyploid Brassica oleracea.</title>
        <authorList>
            <person name="Parkin I.A."/>
            <person name="Koh C."/>
            <person name="Tang H."/>
            <person name="Robinson S.J."/>
            <person name="Kagale S."/>
            <person name="Clarke W.E."/>
            <person name="Town C.D."/>
            <person name="Nixon J."/>
            <person name="Krishnakumar V."/>
            <person name="Bidwell S.L."/>
            <person name="Denoeud F."/>
            <person name="Belcram H."/>
            <person name="Links M.G."/>
            <person name="Just J."/>
            <person name="Clarke C."/>
            <person name="Bender T."/>
            <person name="Huebert T."/>
            <person name="Mason A.S."/>
            <person name="Pires J.C."/>
            <person name="Barker G."/>
            <person name="Moore J."/>
            <person name="Walley P.G."/>
            <person name="Manoli S."/>
            <person name="Batley J."/>
            <person name="Edwards D."/>
            <person name="Nelson M.N."/>
            <person name="Wang X."/>
            <person name="Paterson A.H."/>
            <person name="King G."/>
            <person name="Bancroft I."/>
            <person name="Chalhoub B."/>
            <person name="Sharpe A.G."/>
        </authorList>
    </citation>
    <scope>NUCLEOTIDE SEQUENCE</scope>
    <source>
        <strain evidence="8 9">cv. TO1000</strain>
    </source>
</reference>
<sequence>MKCGWISLIFFQEPPLSSRGVCRFFGGVNRLPLLSVDFSAVPGCFLDLHLTLVLRVAPRSFAFVERCLYLMNNPVEECDSESELVLSPPCSPRNSGLHPLTVGNDAQCRSSLGFDNIQRGRRSSLRKRRGGRNISQSVHKYNVVTQQNVKVIPIPGVREVCGYADDDSPLFSMPVQYISVKEDEFSRAMGRSSAIYEMDSDDEEWLRKQNVEVFGEEEYEEVLERDAFELMIDGFEKRCFHSLGDDLVDEKAAVVARQEVVEAVHDYWLRKRKKRKAPLLRVFQGRHQAKKTPRPSKTVFRKRRSFKRHGKGKQLNLVALKMAEQEAWEEQEAFRRVEEAKAYADATMEIAIASRSRAQVLGENADLAVYKATMALKIAEAKKAAEPIELARNLFLN</sequence>
<organism evidence="8 9">
    <name type="scientific">Brassica oleracea var. oleracea</name>
    <dbReference type="NCBI Taxonomy" id="109376"/>
    <lineage>
        <taxon>Eukaryota</taxon>
        <taxon>Viridiplantae</taxon>
        <taxon>Streptophyta</taxon>
        <taxon>Embryophyta</taxon>
        <taxon>Tracheophyta</taxon>
        <taxon>Spermatophyta</taxon>
        <taxon>Magnoliopsida</taxon>
        <taxon>eudicotyledons</taxon>
        <taxon>Gunneridae</taxon>
        <taxon>Pentapetalae</taxon>
        <taxon>rosids</taxon>
        <taxon>malvids</taxon>
        <taxon>Brassicales</taxon>
        <taxon>Brassicaceae</taxon>
        <taxon>Brassiceae</taxon>
        <taxon>Brassica</taxon>
    </lineage>
</organism>
<dbReference type="InterPro" id="IPR024943">
    <property type="entry name" value="Enhancer_polycomb"/>
</dbReference>
<keyword evidence="4 6" id="KW-0804">Transcription</keyword>
<dbReference type="PANTHER" id="PTHR14898">
    <property type="entry name" value="ENHANCER OF POLYCOMB"/>
    <property type="match status" value="1"/>
</dbReference>
<reference evidence="8" key="2">
    <citation type="submission" date="2015-03" db="UniProtKB">
        <authorList>
            <consortium name="EnsemblPlants"/>
        </authorList>
    </citation>
    <scope>IDENTIFICATION</scope>
</reference>
<dbReference type="EnsemblPlants" id="Bo2g006630.1">
    <property type="protein sequence ID" value="Bo2g006630.1"/>
    <property type="gene ID" value="Bo2g006630"/>
</dbReference>
<evidence type="ECO:0000313" key="8">
    <source>
        <dbReference type="EnsemblPlants" id="Bo2g006630.1"/>
    </source>
</evidence>
<dbReference type="Proteomes" id="UP000032141">
    <property type="component" value="Chromosome C2"/>
</dbReference>
<comment type="subcellular location">
    <subcellularLocation>
        <location evidence="1 6">Nucleus</location>
    </subcellularLocation>
</comment>
<keyword evidence="9" id="KW-1185">Reference proteome</keyword>
<dbReference type="OMA" id="AGNEHWE"/>
<dbReference type="HOGENOM" id="CLU_695129_0_0_1"/>
<evidence type="ECO:0000256" key="5">
    <source>
        <dbReference type="ARBA" id="ARBA00023242"/>
    </source>
</evidence>
<dbReference type="GO" id="GO:0035267">
    <property type="term" value="C:NuA4 histone acetyltransferase complex"/>
    <property type="evidence" value="ECO:0007669"/>
    <property type="project" value="InterPro"/>
</dbReference>
<evidence type="ECO:0000256" key="3">
    <source>
        <dbReference type="ARBA" id="ARBA00023015"/>
    </source>
</evidence>
<dbReference type="Pfam" id="PF10513">
    <property type="entry name" value="EPL1"/>
    <property type="match status" value="1"/>
</dbReference>
<comment type="similarity">
    <text evidence="2 6">Belongs to the enhancer of polycomb family.</text>
</comment>
<evidence type="ECO:0000313" key="9">
    <source>
        <dbReference type="Proteomes" id="UP000032141"/>
    </source>
</evidence>
<dbReference type="Gramene" id="Bo2g006630.1">
    <property type="protein sequence ID" value="Bo2g006630.1"/>
    <property type="gene ID" value="Bo2g006630"/>
</dbReference>
<proteinExistence type="inferred from homology"/>
<dbReference type="STRING" id="109376.A0A0D3AHS9"/>
<dbReference type="GO" id="GO:0006357">
    <property type="term" value="P:regulation of transcription by RNA polymerase II"/>
    <property type="evidence" value="ECO:0007669"/>
    <property type="project" value="InterPro"/>
</dbReference>
<accession>A0A0D3AHS9</accession>
<keyword evidence="3 6" id="KW-0805">Transcription regulation</keyword>